<proteinExistence type="inferred from homology"/>
<evidence type="ECO:0000256" key="3">
    <source>
        <dbReference type="ARBA" id="ARBA00023054"/>
    </source>
</evidence>
<comment type="function">
    <text evidence="5">Required for morphogenesis and for the elongation of the flagellar filament by facilitating polymerization of the flagellin monomers at the tip of growing filament. Forms a capping structure, which prevents flagellin subunits (transported through the central channel of the flagellum) from leaking out without polymerization at the distal end.</text>
</comment>
<evidence type="ECO:0000256" key="5">
    <source>
        <dbReference type="RuleBase" id="RU362066"/>
    </source>
</evidence>
<dbReference type="PANTHER" id="PTHR30288:SF0">
    <property type="entry name" value="FLAGELLAR HOOK-ASSOCIATED PROTEIN 2"/>
    <property type="match status" value="1"/>
</dbReference>
<sequence>MATTTAVSSTTSITTALGAGSGVDTKALVASLVEAQYAAKNSQFTAKADTLTAQISGIAKLKSGISGFDAALKSLVKGGTLATQPTSSNAGVVAVSSLAGGKVAGLSAQLTVQQLAGAQAATTNVPVSATAGFRAGTLTVNIGSYATDAGGNTTLSPNKSVAIDVADGATLAQIAAQITAQTGLKTALVKDGDGQRLTIKGATGATQAFEIAGNDTGGGGLSLSSLSVGANATGTTVGTAAQDAVMLLDGARFTRSSNTVSDLVSGVKLDLMVASTTPVTLGTSAPSASLSQAASDFVATFNELLGVIKEETNITSGVLKSDGAASGMARTLGRLTTTVLATSTTGGPQTLADIGVSTNRDGTLSLNTARLTAAIAKDPASVEALFADGTGASNGGISAALSAVATTLTSKTSGLDALTTRYTKQQTDLSTAKSKISDAATAMSTRLTQQYATMDARVAAYKSTQTFLTQQIAAWNKSDS</sequence>
<keyword evidence="4 5" id="KW-0975">Bacterial flagellum</keyword>
<organism evidence="8 9">
    <name type="scientific">Sphingomonas mollis</name>
    <dbReference type="NCBI Taxonomy" id="2795726"/>
    <lineage>
        <taxon>Bacteria</taxon>
        <taxon>Pseudomonadati</taxon>
        <taxon>Pseudomonadota</taxon>
        <taxon>Alphaproteobacteria</taxon>
        <taxon>Sphingomonadales</taxon>
        <taxon>Sphingomonadaceae</taxon>
        <taxon>Sphingomonas</taxon>
    </lineage>
</organism>
<name>A0ABS0XUZ4_9SPHN</name>
<dbReference type="Proteomes" id="UP000640426">
    <property type="component" value="Unassembled WGS sequence"/>
</dbReference>
<keyword evidence="9" id="KW-1185">Reference proteome</keyword>
<dbReference type="Pfam" id="PF07195">
    <property type="entry name" value="FliD_C"/>
    <property type="match status" value="1"/>
</dbReference>
<dbReference type="InterPro" id="IPR003481">
    <property type="entry name" value="FliD_N"/>
</dbReference>
<reference evidence="9" key="1">
    <citation type="submission" date="2020-12" db="EMBL/GenBank/DDBJ databases">
        <title>Hymenobacter sp.</title>
        <authorList>
            <person name="Kim M.K."/>
        </authorList>
    </citation>
    <scope>NUCLEOTIDE SEQUENCE [LARGE SCALE GENOMIC DNA]</scope>
    <source>
        <strain evidence="9">BT553</strain>
    </source>
</reference>
<keyword evidence="8" id="KW-0282">Flagellum</keyword>
<evidence type="ECO:0000313" key="8">
    <source>
        <dbReference type="EMBL" id="MBJ6123573.1"/>
    </source>
</evidence>
<accession>A0ABS0XUZ4</accession>
<evidence type="ECO:0000259" key="6">
    <source>
        <dbReference type="Pfam" id="PF02465"/>
    </source>
</evidence>
<dbReference type="InterPro" id="IPR040026">
    <property type="entry name" value="FliD"/>
</dbReference>
<gene>
    <name evidence="8" type="primary">fliD</name>
    <name evidence="8" type="ORF">JAO74_17480</name>
</gene>
<comment type="subcellular location">
    <subcellularLocation>
        <location evidence="5">Secreted</location>
    </subcellularLocation>
    <subcellularLocation>
        <location evidence="5">Bacterial flagellum</location>
    </subcellularLocation>
</comment>
<comment type="subunit">
    <text evidence="2 5">Homopentamer.</text>
</comment>
<keyword evidence="5" id="KW-0964">Secreted</keyword>
<evidence type="ECO:0000313" key="9">
    <source>
        <dbReference type="Proteomes" id="UP000640426"/>
    </source>
</evidence>
<comment type="similarity">
    <text evidence="1 5">Belongs to the FliD family.</text>
</comment>
<evidence type="ECO:0000256" key="1">
    <source>
        <dbReference type="ARBA" id="ARBA00009764"/>
    </source>
</evidence>
<dbReference type="EMBL" id="JAELXS010000016">
    <property type="protein sequence ID" value="MBJ6123573.1"/>
    <property type="molecule type" value="Genomic_DNA"/>
</dbReference>
<evidence type="ECO:0000256" key="2">
    <source>
        <dbReference type="ARBA" id="ARBA00011255"/>
    </source>
</evidence>
<dbReference type="RefSeq" id="WP_199041262.1">
    <property type="nucleotide sequence ID" value="NZ_JAELXS010000016.1"/>
</dbReference>
<evidence type="ECO:0000259" key="7">
    <source>
        <dbReference type="Pfam" id="PF07195"/>
    </source>
</evidence>
<keyword evidence="8" id="KW-0966">Cell projection</keyword>
<comment type="caution">
    <text evidence="8">The sequence shown here is derived from an EMBL/GenBank/DDBJ whole genome shotgun (WGS) entry which is preliminary data.</text>
</comment>
<protein>
    <recommendedName>
        <fullName evidence="5">Flagellar hook-associated protein 2</fullName>
        <shortName evidence="5">HAP2</shortName>
    </recommendedName>
    <alternativeName>
        <fullName evidence="5">Flagellar cap protein</fullName>
    </alternativeName>
</protein>
<feature type="domain" description="Flagellar hook-associated protein 2 N-terminal" evidence="6">
    <location>
        <begin position="21"/>
        <end position="119"/>
    </location>
</feature>
<dbReference type="Pfam" id="PF02465">
    <property type="entry name" value="FliD_N"/>
    <property type="match status" value="1"/>
</dbReference>
<dbReference type="InterPro" id="IPR010809">
    <property type="entry name" value="FliD_C"/>
</dbReference>
<feature type="domain" description="Flagellar hook-associated protein 2 C-terminal" evidence="7">
    <location>
        <begin position="241"/>
        <end position="462"/>
    </location>
</feature>
<evidence type="ECO:0000256" key="4">
    <source>
        <dbReference type="ARBA" id="ARBA00023143"/>
    </source>
</evidence>
<dbReference type="PANTHER" id="PTHR30288">
    <property type="entry name" value="FLAGELLAR CAP/ASSEMBLY PROTEIN FLID"/>
    <property type="match status" value="1"/>
</dbReference>
<keyword evidence="3" id="KW-0175">Coiled coil</keyword>
<keyword evidence="8" id="KW-0969">Cilium</keyword>